<dbReference type="Pfam" id="PF00017">
    <property type="entry name" value="SH2"/>
    <property type="match status" value="1"/>
</dbReference>
<evidence type="ECO:0000259" key="11">
    <source>
        <dbReference type="PROSITE" id="PS50011"/>
    </source>
</evidence>
<dbReference type="SUPFAM" id="SSF55550">
    <property type="entry name" value="SH2 domain"/>
    <property type="match status" value="1"/>
</dbReference>
<feature type="domain" description="Protein kinase" evidence="11">
    <location>
        <begin position="146"/>
        <end position="418"/>
    </location>
</feature>
<evidence type="ECO:0000256" key="9">
    <source>
        <dbReference type="SAM" id="MobiDB-lite"/>
    </source>
</evidence>
<dbReference type="InterPro" id="IPR050198">
    <property type="entry name" value="Non-receptor_tyrosine_kinases"/>
</dbReference>
<keyword evidence="7" id="KW-0727">SH2 domain</keyword>
<dbReference type="InterPro" id="IPR036860">
    <property type="entry name" value="SH2_dom_sf"/>
</dbReference>
<comment type="caution">
    <text evidence="12">The sequence shown here is derived from an EMBL/GenBank/DDBJ whole genome shotgun (WGS) entry which is preliminary data.</text>
</comment>
<keyword evidence="2 8" id="KW-0547">Nucleotide-binding</keyword>
<evidence type="ECO:0000256" key="4">
    <source>
        <dbReference type="ARBA" id="ARBA00022840"/>
    </source>
</evidence>
<evidence type="ECO:0000259" key="10">
    <source>
        <dbReference type="PROSITE" id="PS50001"/>
    </source>
</evidence>
<dbReference type="PRINTS" id="PR00109">
    <property type="entry name" value="TYRKINASE"/>
</dbReference>
<dbReference type="InterPro" id="IPR000980">
    <property type="entry name" value="SH2"/>
</dbReference>
<evidence type="ECO:0000256" key="3">
    <source>
        <dbReference type="ARBA" id="ARBA00022777"/>
    </source>
</evidence>
<dbReference type="InterPro" id="IPR000719">
    <property type="entry name" value="Prot_kinase_dom"/>
</dbReference>
<dbReference type="SUPFAM" id="SSF56112">
    <property type="entry name" value="Protein kinase-like (PK-like)"/>
    <property type="match status" value="1"/>
</dbReference>
<dbReference type="AlphaFoldDB" id="A0A9P1I4D5"/>
<dbReference type="InterPro" id="IPR001245">
    <property type="entry name" value="Ser-Thr/Tyr_kinase_cat_dom"/>
</dbReference>
<dbReference type="InterPro" id="IPR020635">
    <property type="entry name" value="Tyr_kinase_cat_dom"/>
</dbReference>
<feature type="domain" description="SH2" evidence="10">
    <location>
        <begin position="25"/>
        <end position="132"/>
    </location>
</feature>
<evidence type="ECO:0000256" key="6">
    <source>
        <dbReference type="ARBA" id="ARBA00051245"/>
    </source>
</evidence>
<dbReference type="CDD" id="cd00192">
    <property type="entry name" value="PTKc"/>
    <property type="match status" value="1"/>
</dbReference>
<dbReference type="PROSITE" id="PS50011">
    <property type="entry name" value="PROTEIN_KINASE_DOM"/>
    <property type="match status" value="1"/>
</dbReference>
<dbReference type="Proteomes" id="UP001152747">
    <property type="component" value="Unassembled WGS sequence"/>
</dbReference>
<evidence type="ECO:0000256" key="1">
    <source>
        <dbReference type="ARBA" id="ARBA00022679"/>
    </source>
</evidence>
<reference evidence="12" key="1">
    <citation type="submission" date="2022-11" db="EMBL/GenBank/DDBJ databases">
        <authorList>
            <person name="Kikuchi T."/>
        </authorList>
    </citation>
    <scope>NUCLEOTIDE SEQUENCE</scope>
    <source>
        <strain evidence="12">PS1010</strain>
    </source>
</reference>
<evidence type="ECO:0000256" key="8">
    <source>
        <dbReference type="RuleBase" id="RU362096"/>
    </source>
</evidence>
<dbReference type="SMART" id="SM00219">
    <property type="entry name" value="TyrKc"/>
    <property type="match status" value="1"/>
</dbReference>
<comment type="similarity">
    <text evidence="8">Belongs to the protein kinase superfamily. Tyr protein kinase family.</text>
</comment>
<organism evidence="12 13">
    <name type="scientific">Caenorhabditis angaria</name>
    <dbReference type="NCBI Taxonomy" id="860376"/>
    <lineage>
        <taxon>Eukaryota</taxon>
        <taxon>Metazoa</taxon>
        <taxon>Ecdysozoa</taxon>
        <taxon>Nematoda</taxon>
        <taxon>Chromadorea</taxon>
        <taxon>Rhabditida</taxon>
        <taxon>Rhabditina</taxon>
        <taxon>Rhabditomorpha</taxon>
        <taxon>Rhabditoidea</taxon>
        <taxon>Rhabditidae</taxon>
        <taxon>Peloderinae</taxon>
        <taxon>Caenorhabditis</taxon>
    </lineage>
</organism>
<keyword evidence="3 8" id="KW-0418">Kinase</keyword>
<dbReference type="GO" id="GO:0004715">
    <property type="term" value="F:non-membrane spanning protein tyrosine kinase activity"/>
    <property type="evidence" value="ECO:0007669"/>
    <property type="project" value="UniProtKB-EC"/>
</dbReference>
<name>A0A9P1I4D5_9PELO</name>
<gene>
    <name evidence="12" type="ORF">CAMP_LOCUS70</name>
</gene>
<dbReference type="PROSITE" id="PS00109">
    <property type="entry name" value="PROTEIN_KINASE_TYR"/>
    <property type="match status" value="1"/>
</dbReference>
<dbReference type="SMART" id="SM00252">
    <property type="entry name" value="SH2"/>
    <property type="match status" value="1"/>
</dbReference>
<keyword evidence="1 8" id="KW-0808">Transferase</keyword>
<sequence length="506" mass="58004">MAAKQPEKQEKDWLAEKSNVKKLKFYHGVITREDVQILMKESHTGDFLLRAALMKTDVILRVFLCVKIGDQEIHHYLLEFCKDEKFFVKQEFEKEGKGKITVDSQIFKDFDEMIAHFRHHRLACGVRLKSSIPRPRWQMNRQKIIYDETGILGEGNFCFVYHGKLRRKDGKDEEIAIKISKSKGDAVEDSAAIMAARNALFAEARIMTTINYPHIIKLFGICCDSPPFMVIMEFCKGGSVENLLEKSGREMEEYERQTILIDACRGMRYLHEKKCVHRDLAARNCLISSDGLIKIADFGLSRPLAANQTSFKETLKQAPLVWLAPECIQKQSEFSSKSDVWAFGVLTYEVYFDAQKPFAEEKDNGVIIKNIRKANMPMLETKTSSPKMDEMLAAIWTKKPEDRIDSQKCLEFLVDALVAGNMTSVKKMQLNKLTGVSRKKMANTDTDRDREDTEYAIDAITPSFNETKSKFDRKKAATVKRRNRNTVKKKSSQDNTVPKSGNKESE</sequence>
<dbReference type="EMBL" id="CANHGI010000001">
    <property type="protein sequence ID" value="CAI5437433.1"/>
    <property type="molecule type" value="Genomic_DNA"/>
</dbReference>
<dbReference type="OrthoDB" id="4062651at2759"/>
<feature type="compositionally biased region" description="Basic residues" evidence="9">
    <location>
        <begin position="471"/>
        <end position="490"/>
    </location>
</feature>
<keyword evidence="4 8" id="KW-0067">ATP-binding</keyword>
<dbReference type="Gene3D" id="3.30.505.10">
    <property type="entry name" value="SH2 domain"/>
    <property type="match status" value="1"/>
</dbReference>
<dbReference type="InterPro" id="IPR011009">
    <property type="entry name" value="Kinase-like_dom_sf"/>
</dbReference>
<dbReference type="Gene3D" id="1.10.510.10">
    <property type="entry name" value="Transferase(Phosphotransferase) domain 1"/>
    <property type="match status" value="1"/>
</dbReference>
<dbReference type="EC" id="2.7.10.2" evidence="8"/>
<evidence type="ECO:0000313" key="12">
    <source>
        <dbReference type="EMBL" id="CAI5437433.1"/>
    </source>
</evidence>
<dbReference type="GO" id="GO:0005524">
    <property type="term" value="F:ATP binding"/>
    <property type="evidence" value="ECO:0007669"/>
    <property type="project" value="UniProtKB-KW"/>
</dbReference>
<feature type="region of interest" description="Disordered" evidence="9">
    <location>
        <begin position="469"/>
        <end position="506"/>
    </location>
</feature>
<dbReference type="PANTHER" id="PTHR24418">
    <property type="entry name" value="TYROSINE-PROTEIN KINASE"/>
    <property type="match status" value="1"/>
</dbReference>
<comment type="catalytic activity">
    <reaction evidence="6 8">
        <text>L-tyrosyl-[protein] + ATP = O-phospho-L-tyrosyl-[protein] + ADP + H(+)</text>
        <dbReference type="Rhea" id="RHEA:10596"/>
        <dbReference type="Rhea" id="RHEA-COMP:10136"/>
        <dbReference type="Rhea" id="RHEA-COMP:20101"/>
        <dbReference type="ChEBI" id="CHEBI:15378"/>
        <dbReference type="ChEBI" id="CHEBI:30616"/>
        <dbReference type="ChEBI" id="CHEBI:46858"/>
        <dbReference type="ChEBI" id="CHEBI:61978"/>
        <dbReference type="ChEBI" id="CHEBI:456216"/>
        <dbReference type="EC" id="2.7.10.2"/>
    </reaction>
</comment>
<dbReference type="PROSITE" id="PS50001">
    <property type="entry name" value="SH2"/>
    <property type="match status" value="1"/>
</dbReference>
<dbReference type="InterPro" id="IPR008266">
    <property type="entry name" value="Tyr_kinase_AS"/>
</dbReference>
<dbReference type="Pfam" id="PF07714">
    <property type="entry name" value="PK_Tyr_Ser-Thr"/>
    <property type="match status" value="1"/>
</dbReference>
<keyword evidence="13" id="KW-1185">Reference proteome</keyword>
<dbReference type="Gene3D" id="3.30.200.20">
    <property type="entry name" value="Phosphorylase Kinase, domain 1"/>
    <property type="match status" value="1"/>
</dbReference>
<evidence type="ECO:0000256" key="7">
    <source>
        <dbReference type="PROSITE-ProRule" id="PRU00191"/>
    </source>
</evidence>
<proteinExistence type="inferred from homology"/>
<accession>A0A9P1I4D5</accession>
<evidence type="ECO:0000256" key="2">
    <source>
        <dbReference type="ARBA" id="ARBA00022741"/>
    </source>
</evidence>
<evidence type="ECO:0000256" key="5">
    <source>
        <dbReference type="ARBA" id="ARBA00023137"/>
    </source>
</evidence>
<protein>
    <recommendedName>
        <fullName evidence="8">Tyrosine-protein kinase</fullName>
        <ecNumber evidence="8">2.7.10.2</ecNumber>
    </recommendedName>
</protein>
<evidence type="ECO:0000313" key="13">
    <source>
        <dbReference type="Proteomes" id="UP001152747"/>
    </source>
</evidence>
<keyword evidence="5 8" id="KW-0829">Tyrosine-protein kinase</keyword>